<gene>
    <name evidence="9" type="ordered locus">Tfu_1628</name>
</gene>
<sequence length="442" mass="46593">MGARYSRTLHTRLPVRTRHERQSIPSHRCTSLPTQRRLGRDRPRPRPVGRFPDRDYPHGTGALMSESTTTPPDVAAPDGADPARPWYWALLGVAVVVLLAAVTRFLESAVPAAAEGTGFAGVAKAVEYPVYAILLGLAANAVLSALGIRRRLAGGFRTEFFIKTGLVLLGSTVLFDVIIKAAGPAILQAILLVSAVFLFTWWLGGRFGLDDRLRALLASSVSICGVSAAIAAAGAVQARKEQLAYTASLVILFALPSIFLLPWLVEIIGLNAAQAGAWIGGNIDTTAAVAASGAIVGEGALQIASIVKSTQNILMGVAAVLLTAYFTFRVAPAGGATVGIGTWARTLWDRFPKFVLGFLAASIIATLWASAMGEAGAAGLDTAKALRDWFLIAAFTSIGLEFSVNSLKEVGWRPIGVFALATLFNLVVGLILASLLFRGFSV</sequence>
<dbReference type="PANTHER" id="PTHR30106:SF1">
    <property type="entry name" value="UPF0324 MEMBRANE PROTEIN FN0533"/>
    <property type="match status" value="1"/>
</dbReference>
<feature type="transmembrane region" description="Helical" evidence="8">
    <location>
        <begin position="215"/>
        <end position="236"/>
    </location>
</feature>
<feature type="transmembrane region" description="Helical" evidence="8">
    <location>
        <begin position="128"/>
        <end position="148"/>
    </location>
</feature>
<feature type="region of interest" description="Disordered" evidence="7">
    <location>
        <begin position="1"/>
        <end position="77"/>
    </location>
</feature>
<feature type="transmembrane region" description="Helical" evidence="8">
    <location>
        <begin position="242"/>
        <end position="265"/>
    </location>
</feature>
<evidence type="ECO:0000313" key="9">
    <source>
        <dbReference type="EMBL" id="AAZ55663.1"/>
    </source>
</evidence>
<evidence type="ECO:0000256" key="4">
    <source>
        <dbReference type="ARBA" id="ARBA00022692"/>
    </source>
</evidence>
<evidence type="ECO:0000256" key="7">
    <source>
        <dbReference type="SAM" id="MobiDB-lite"/>
    </source>
</evidence>
<keyword evidence="6 8" id="KW-0472">Membrane</keyword>
<evidence type="ECO:0000256" key="5">
    <source>
        <dbReference type="ARBA" id="ARBA00022989"/>
    </source>
</evidence>
<keyword evidence="3" id="KW-1003">Cell membrane</keyword>
<protein>
    <submittedName>
        <fullName evidence="9">Uncharacterized protein</fullName>
    </submittedName>
</protein>
<organism evidence="9">
    <name type="scientific">Thermobifida fusca (strain YX)</name>
    <dbReference type="NCBI Taxonomy" id="269800"/>
    <lineage>
        <taxon>Bacteria</taxon>
        <taxon>Bacillati</taxon>
        <taxon>Actinomycetota</taxon>
        <taxon>Actinomycetes</taxon>
        <taxon>Streptosporangiales</taxon>
        <taxon>Nocardiopsidaceae</taxon>
        <taxon>Thermobifida</taxon>
    </lineage>
</organism>
<feature type="transmembrane region" description="Helical" evidence="8">
    <location>
        <begin position="415"/>
        <end position="437"/>
    </location>
</feature>
<evidence type="ECO:0000256" key="3">
    <source>
        <dbReference type="ARBA" id="ARBA00022475"/>
    </source>
</evidence>
<keyword evidence="5 8" id="KW-1133">Transmembrane helix</keyword>
<dbReference type="EMBL" id="CP000088">
    <property type="protein sequence ID" value="AAZ55663.1"/>
    <property type="molecule type" value="Genomic_DNA"/>
</dbReference>
<dbReference type="PANTHER" id="PTHR30106">
    <property type="entry name" value="INNER MEMBRANE PROTEIN YEIH-RELATED"/>
    <property type="match status" value="1"/>
</dbReference>
<dbReference type="Pfam" id="PF03601">
    <property type="entry name" value="Cons_hypoth698"/>
    <property type="match status" value="1"/>
</dbReference>
<feature type="compositionally biased region" description="Low complexity" evidence="7">
    <location>
        <begin position="68"/>
        <end position="77"/>
    </location>
</feature>
<feature type="compositionally biased region" description="Polar residues" evidence="7">
    <location>
        <begin position="23"/>
        <end position="34"/>
    </location>
</feature>
<dbReference type="eggNOG" id="COG2855">
    <property type="taxonomic scope" value="Bacteria"/>
</dbReference>
<feature type="transmembrane region" description="Helical" evidence="8">
    <location>
        <begin position="86"/>
        <end position="106"/>
    </location>
</feature>
<dbReference type="AlphaFoldDB" id="Q47PF6"/>
<feature type="transmembrane region" description="Helical" evidence="8">
    <location>
        <begin position="185"/>
        <end position="203"/>
    </location>
</feature>
<dbReference type="HOGENOM" id="CLU_033541_6_0_11"/>
<name>Q47PF6_THEFY</name>
<evidence type="ECO:0000256" key="2">
    <source>
        <dbReference type="ARBA" id="ARBA00007977"/>
    </source>
</evidence>
<comment type="subcellular location">
    <subcellularLocation>
        <location evidence="1">Cell membrane</location>
        <topology evidence="1">Multi-pass membrane protein</topology>
    </subcellularLocation>
</comment>
<comment type="similarity">
    <text evidence="2">Belongs to the UPF0324 family.</text>
</comment>
<dbReference type="InterPro" id="IPR018383">
    <property type="entry name" value="UPF0324_pro"/>
</dbReference>
<keyword evidence="4 8" id="KW-0812">Transmembrane</keyword>
<evidence type="ECO:0000256" key="6">
    <source>
        <dbReference type="ARBA" id="ARBA00023136"/>
    </source>
</evidence>
<feature type="transmembrane region" description="Helical" evidence="8">
    <location>
        <begin position="351"/>
        <end position="373"/>
    </location>
</feature>
<feature type="transmembrane region" description="Helical" evidence="8">
    <location>
        <begin position="160"/>
        <end position="179"/>
    </location>
</feature>
<dbReference type="GO" id="GO:0005886">
    <property type="term" value="C:plasma membrane"/>
    <property type="evidence" value="ECO:0007669"/>
    <property type="project" value="UniProtKB-SubCell"/>
</dbReference>
<evidence type="ECO:0000256" key="8">
    <source>
        <dbReference type="SAM" id="Phobius"/>
    </source>
</evidence>
<accession>Q47PF6</accession>
<evidence type="ECO:0000256" key="1">
    <source>
        <dbReference type="ARBA" id="ARBA00004651"/>
    </source>
</evidence>
<dbReference type="STRING" id="269800.Tfu_1628"/>
<feature type="compositionally biased region" description="Basic residues" evidence="7">
    <location>
        <begin position="7"/>
        <end position="19"/>
    </location>
</feature>
<proteinExistence type="inferred from homology"/>
<reference evidence="9" key="1">
    <citation type="submission" date="2005-07" db="EMBL/GenBank/DDBJ databases">
        <title>Complete sequence of Thermobifida fusca YX.</title>
        <authorList>
            <consortium name="US DOE Joint Genome Institute"/>
            <person name="Copeland A."/>
            <person name="Lucas S."/>
            <person name="Lapidus A."/>
            <person name="Barry K."/>
            <person name="Detter J.C."/>
            <person name="Glavina T."/>
            <person name="Hammon N."/>
            <person name="Israni S."/>
            <person name="Pitluck S."/>
            <person name="Di Bartolo G."/>
            <person name="Chain P."/>
            <person name="Schmutz J."/>
            <person name="Larimer F."/>
            <person name="Land M."/>
            <person name="Lykidis A."/>
            <person name="Richardson P."/>
        </authorList>
    </citation>
    <scope>NUCLEOTIDE SEQUENCE</scope>
    <source>
        <strain evidence="9">YX</strain>
    </source>
</reference>
<dbReference type="KEGG" id="tfu:Tfu_1628"/>
<feature type="transmembrane region" description="Helical" evidence="8">
    <location>
        <begin position="313"/>
        <end position="331"/>
    </location>
</feature>